<evidence type="ECO:0000313" key="2">
    <source>
        <dbReference type="EMBL" id="KLK87237.1"/>
    </source>
</evidence>
<name>A0A0H1R399_9EURY</name>
<evidence type="ECO:0000259" key="1">
    <source>
        <dbReference type="Pfam" id="PF13649"/>
    </source>
</evidence>
<gene>
    <name evidence="2" type="ORF">SZ63_11610</name>
</gene>
<dbReference type="OrthoDB" id="1018at2157"/>
<organism evidence="2 3">
    <name type="scientific">Methanoculleus sediminis</name>
    <dbReference type="NCBI Taxonomy" id="1550566"/>
    <lineage>
        <taxon>Archaea</taxon>
        <taxon>Methanobacteriati</taxon>
        <taxon>Methanobacteriota</taxon>
        <taxon>Stenosarchaea group</taxon>
        <taxon>Methanomicrobia</taxon>
        <taxon>Methanomicrobiales</taxon>
        <taxon>Methanomicrobiaceae</taxon>
        <taxon>Methanoculleus</taxon>
    </lineage>
</organism>
<keyword evidence="3" id="KW-1185">Reference proteome</keyword>
<reference evidence="2 3" key="1">
    <citation type="journal article" date="2015" name="Int. J. Syst. Evol. Microbiol.">
        <title>Methanoculleus sediminis sp. nov., a methanogen from sediments near a submarine mud volcano.</title>
        <authorList>
            <person name="Chen S.C."/>
            <person name="Chen M.F."/>
            <person name="Lai M.C."/>
            <person name="Weng C.Y."/>
            <person name="Wu S.Y."/>
            <person name="Lin S."/>
            <person name="Yang T.F."/>
            <person name="Chen P.C."/>
        </authorList>
    </citation>
    <scope>NUCLEOTIDE SEQUENCE [LARGE SCALE GENOMIC DNA]</scope>
    <source>
        <strain evidence="2 3">S3Fa</strain>
    </source>
</reference>
<dbReference type="Pfam" id="PF13649">
    <property type="entry name" value="Methyltransf_25"/>
    <property type="match status" value="1"/>
</dbReference>
<accession>A0A0H1R399</accession>
<dbReference type="CDD" id="cd02440">
    <property type="entry name" value="AdoMet_MTases"/>
    <property type="match status" value="1"/>
</dbReference>
<evidence type="ECO:0000313" key="3">
    <source>
        <dbReference type="Proteomes" id="UP000035301"/>
    </source>
</evidence>
<protein>
    <submittedName>
        <fullName evidence="2">SAM-dependent methlyltransferase</fullName>
    </submittedName>
</protein>
<dbReference type="GO" id="GO:0008168">
    <property type="term" value="F:methyltransferase activity"/>
    <property type="evidence" value="ECO:0007669"/>
    <property type="project" value="TreeGrafter"/>
</dbReference>
<feature type="domain" description="Methyltransferase" evidence="1">
    <location>
        <begin position="40"/>
        <end position="135"/>
    </location>
</feature>
<dbReference type="InterPro" id="IPR029063">
    <property type="entry name" value="SAM-dependent_MTases_sf"/>
</dbReference>
<sequence>MGTPFIFTMHEGLPRQGPGSNACTRKAFSMLADLPPRPEILDIGCGAGMQTVELARTCPGCRITAVDVHQPFLDDLARSAASAGVGERITTIRASMDGLPFDDASFDVLWAEGSIFIVGFREGLVSWKRLLRPGGYLCLTEAAWFVEDPSPEAAVFWNECYPAITTVAANRAIAEDAGYEVVATFPLPKSAWWENYYMPILKRVEDLRAKVAGNPEAEAQIEFAERETAVYREHGSEYGYEFFILQKKG</sequence>
<proteinExistence type="predicted"/>
<dbReference type="PANTHER" id="PTHR43464">
    <property type="entry name" value="METHYLTRANSFERASE"/>
    <property type="match status" value="1"/>
</dbReference>
<dbReference type="AlphaFoldDB" id="A0A0H1R399"/>
<comment type="caution">
    <text evidence="2">The sequence shown here is derived from an EMBL/GenBank/DDBJ whole genome shotgun (WGS) entry which is preliminary data.</text>
</comment>
<dbReference type="SUPFAM" id="SSF53335">
    <property type="entry name" value="S-adenosyl-L-methionine-dependent methyltransferases"/>
    <property type="match status" value="1"/>
</dbReference>
<dbReference type="Gene3D" id="3.40.50.150">
    <property type="entry name" value="Vaccinia Virus protein VP39"/>
    <property type="match status" value="1"/>
</dbReference>
<keyword evidence="2" id="KW-0808">Transferase</keyword>
<dbReference type="PATRIC" id="fig|1550566.3.peg.2536"/>
<dbReference type="EMBL" id="JXOJ01000008">
    <property type="protein sequence ID" value="KLK87237.1"/>
    <property type="molecule type" value="Genomic_DNA"/>
</dbReference>
<dbReference type="InterPro" id="IPR041698">
    <property type="entry name" value="Methyltransf_25"/>
</dbReference>
<dbReference type="Proteomes" id="UP000035301">
    <property type="component" value="Unassembled WGS sequence"/>
</dbReference>